<evidence type="ECO:0000259" key="4">
    <source>
        <dbReference type="PROSITE" id="PS51186"/>
    </source>
</evidence>
<protein>
    <submittedName>
        <fullName evidence="5">GNAT family N-acetyltransferase</fullName>
    </submittedName>
</protein>
<dbReference type="OrthoDB" id="9132139at2"/>
<dbReference type="Proteomes" id="UP000309454">
    <property type="component" value="Unassembled WGS sequence"/>
</dbReference>
<dbReference type="InterPro" id="IPR051531">
    <property type="entry name" value="N-acetyltransferase"/>
</dbReference>
<dbReference type="InterPro" id="IPR000182">
    <property type="entry name" value="GNAT_dom"/>
</dbReference>
<dbReference type="EMBL" id="SSTM01000002">
    <property type="protein sequence ID" value="TJW11188.1"/>
    <property type="molecule type" value="Genomic_DNA"/>
</dbReference>
<dbReference type="Gene3D" id="3.40.630.30">
    <property type="match status" value="1"/>
</dbReference>
<comment type="caution">
    <text evidence="5">The sequence shown here is derived from an EMBL/GenBank/DDBJ whole genome shotgun (WGS) entry which is preliminary data.</text>
</comment>
<keyword evidence="1 5" id="KW-0808">Transferase</keyword>
<dbReference type="GO" id="GO:0008999">
    <property type="term" value="F:protein-N-terminal-alanine acetyltransferase activity"/>
    <property type="evidence" value="ECO:0007669"/>
    <property type="project" value="TreeGrafter"/>
</dbReference>
<evidence type="ECO:0000256" key="2">
    <source>
        <dbReference type="ARBA" id="ARBA00023315"/>
    </source>
</evidence>
<keyword evidence="6" id="KW-1185">Reference proteome</keyword>
<dbReference type="GO" id="GO:0005737">
    <property type="term" value="C:cytoplasm"/>
    <property type="evidence" value="ECO:0007669"/>
    <property type="project" value="TreeGrafter"/>
</dbReference>
<feature type="domain" description="N-acetyltransferase" evidence="4">
    <location>
        <begin position="9"/>
        <end position="166"/>
    </location>
</feature>
<dbReference type="AlphaFoldDB" id="A0A4T9T823"/>
<name>A0A4T9T823_9ACTN</name>
<evidence type="ECO:0000313" key="5">
    <source>
        <dbReference type="EMBL" id="TJW11188.1"/>
    </source>
</evidence>
<organism evidence="5 6">
    <name type="scientific">Parvibacter caecicola</name>
    <dbReference type="NCBI Taxonomy" id="747645"/>
    <lineage>
        <taxon>Bacteria</taxon>
        <taxon>Bacillati</taxon>
        <taxon>Actinomycetota</taxon>
        <taxon>Coriobacteriia</taxon>
        <taxon>Coriobacteriales</taxon>
        <taxon>Coriobacteriaceae</taxon>
        <taxon>Parvibacter</taxon>
    </lineage>
</organism>
<evidence type="ECO:0000256" key="3">
    <source>
        <dbReference type="ARBA" id="ARBA00038502"/>
    </source>
</evidence>
<evidence type="ECO:0000256" key="1">
    <source>
        <dbReference type="ARBA" id="ARBA00022679"/>
    </source>
</evidence>
<gene>
    <name evidence="5" type="ORF">E5982_02915</name>
</gene>
<comment type="similarity">
    <text evidence="3">Belongs to the acetyltransferase family. RimJ subfamily.</text>
</comment>
<dbReference type="SUPFAM" id="SSF55729">
    <property type="entry name" value="Acyl-CoA N-acyltransferases (Nat)"/>
    <property type="match status" value="1"/>
</dbReference>
<sequence length="183" mass="20291">MTRLETERLLLRPWKEADAEALFRYAQDPAIGPIAGWPPHTSVENSREIIRAVLSAPETYAVVLKGSGEPIGSVGLLFGAAGTRPLAVGEAELGYWVGKPHWGRGYIPEASRALIRRAFADLGLQALWCVCDNANAQSKRVMEKCGFIFHHREENVPCELMGDVRAASFSRLTKEHWSELPRP</sequence>
<keyword evidence="2" id="KW-0012">Acyltransferase</keyword>
<evidence type="ECO:0000313" key="6">
    <source>
        <dbReference type="Proteomes" id="UP000309454"/>
    </source>
</evidence>
<dbReference type="RefSeq" id="WP_136845409.1">
    <property type="nucleotide sequence ID" value="NZ_SSTM01000002.1"/>
</dbReference>
<proteinExistence type="inferred from homology"/>
<accession>A0A4T9T823</accession>
<dbReference type="PANTHER" id="PTHR43792:SF8">
    <property type="entry name" value="[RIBOSOMAL PROTEIN US5]-ALANINE N-ACETYLTRANSFERASE"/>
    <property type="match status" value="1"/>
</dbReference>
<dbReference type="PANTHER" id="PTHR43792">
    <property type="entry name" value="GNAT FAMILY, PUTATIVE (AFU_ORTHOLOGUE AFUA_3G00765)-RELATED-RELATED"/>
    <property type="match status" value="1"/>
</dbReference>
<dbReference type="InterPro" id="IPR016181">
    <property type="entry name" value="Acyl_CoA_acyltransferase"/>
</dbReference>
<dbReference type="PROSITE" id="PS51186">
    <property type="entry name" value="GNAT"/>
    <property type="match status" value="1"/>
</dbReference>
<dbReference type="Pfam" id="PF13302">
    <property type="entry name" value="Acetyltransf_3"/>
    <property type="match status" value="1"/>
</dbReference>
<reference evidence="5 6" key="1">
    <citation type="submission" date="2019-04" db="EMBL/GenBank/DDBJ databases">
        <title>Microbes associate with the intestines of laboratory mice.</title>
        <authorList>
            <person name="Navarre W."/>
            <person name="Wong E."/>
            <person name="Huang K.C."/>
            <person name="Tropini C."/>
            <person name="Ng K."/>
            <person name="Yu B."/>
        </authorList>
    </citation>
    <scope>NUCLEOTIDE SEQUENCE [LARGE SCALE GENOMIC DNA]</scope>
    <source>
        <strain evidence="5 6">NM48_B13</strain>
    </source>
</reference>